<keyword evidence="2" id="KW-1185">Reference proteome</keyword>
<sequence>MPTPPGCIRSPLRMRSSLSCRRDDPHMARAEWPPAPCDTDTCVTVRPGISEAAENMSALTRVHALLTHAMEWTVCTPPPQHKGQQKHVTLRPFASLFNAPLDERCMRDYEKQEATILLL</sequence>
<proteinExistence type="predicted"/>
<dbReference type="EMBL" id="JANPWB010000006">
    <property type="protein sequence ID" value="KAJ1181702.1"/>
    <property type="molecule type" value="Genomic_DNA"/>
</dbReference>
<protein>
    <submittedName>
        <fullName evidence="1">Uncharacterized protein</fullName>
    </submittedName>
</protein>
<comment type="caution">
    <text evidence="1">The sequence shown here is derived from an EMBL/GenBank/DDBJ whole genome shotgun (WGS) entry which is preliminary data.</text>
</comment>
<organism evidence="1 2">
    <name type="scientific">Pleurodeles waltl</name>
    <name type="common">Iberian ribbed newt</name>
    <dbReference type="NCBI Taxonomy" id="8319"/>
    <lineage>
        <taxon>Eukaryota</taxon>
        <taxon>Metazoa</taxon>
        <taxon>Chordata</taxon>
        <taxon>Craniata</taxon>
        <taxon>Vertebrata</taxon>
        <taxon>Euteleostomi</taxon>
        <taxon>Amphibia</taxon>
        <taxon>Batrachia</taxon>
        <taxon>Caudata</taxon>
        <taxon>Salamandroidea</taxon>
        <taxon>Salamandridae</taxon>
        <taxon>Pleurodelinae</taxon>
        <taxon>Pleurodeles</taxon>
    </lineage>
</organism>
<dbReference type="Proteomes" id="UP001066276">
    <property type="component" value="Chromosome 3_2"/>
</dbReference>
<dbReference type="AlphaFoldDB" id="A0AAV7TYC8"/>
<reference evidence="1" key="1">
    <citation type="journal article" date="2022" name="bioRxiv">
        <title>Sequencing and chromosome-scale assembly of the giantPleurodeles waltlgenome.</title>
        <authorList>
            <person name="Brown T."/>
            <person name="Elewa A."/>
            <person name="Iarovenko S."/>
            <person name="Subramanian E."/>
            <person name="Araus A.J."/>
            <person name="Petzold A."/>
            <person name="Susuki M."/>
            <person name="Suzuki K.-i.T."/>
            <person name="Hayashi T."/>
            <person name="Toyoda A."/>
            <person name="Oliveira C."/>
            <person name="Osipova E."/>
            <person name="Leigh N.D."/>
            <person name="Simon A."/>
            <person name="Yun M.H."/>
        </authorList>
    </citation>
    <scope>NUCLEOTIDE SEQUENCE</scope>
    <source>
        <strain evidence="1">20211129_DDA</strain>
        <tissue evidence="1">Liver</tissue>
    </source>
</reference>
<name>A0AAV7TYC8_PLEWA</name>
<accession>A0AAV7TYC8</accession>
<evidence type="ECO:0000313" key="1">
    <source>
        <dbReference type="EMBL" id="KAJ1181702.1"/>
    </source>
</evidence>
<evidence type="ECO:0000313" key="2">
    <source>
        <dbReference type="Proteomes" id="UP001066276"/>
    </source>
</evidence>
<gene>
    <name evidence="1" type="ORF">NDU88_006904</name>
</gene>